<proteinExistence type="predicted"/>
<dbReference type="KEGG" id="bhc:JFL75_20670"/>
<accession>A0A7T7XN11</accession>
<reference evidence="2" key="1">
    <citation type="submission" date="2021-01" db="EMBL/GenBank/DDBJ databases">
        <title>Description of Breznakiella homolactica.</title>
        <authorList>
            <person name="Song Y."/>
            <person name="Brune A."/>
        </authorList>
    </citation>
    <scope>NUCLEOTIDE SEQUENCE</scope>
    <source>
        <strain evidence="2">RmG30</strain>
    </source>
</reference>
<name>A0A7T7XN11_9SPIR</name>
<dbReference type="RefSeq" id="WP_215626617.1">
    <property type="nucleotide sequence ID" value="NZ_CP067089.2"/>
</dbReference>
<protein>
    <submittedName>
        <fullName evidence="2">Uncharacterized protein</fullName>
    </submittedName>
</protein>
<feature type="region of interest" description="Disordered" evidence="1">
    <location>
        <begin position="1"/>
        <end position="20"/>
    </location>
</feature>
<organism evidence="2 3">
    <name type="scientific">Breznakiella homolactica</name>
    <dbReference type="NCBI Taxonomy" id="2798577"/>
    <lineage>
        <taxon>Bacteria</taxon>
        <taxon>Pseudomonadati</taxon>
        <taxon>Spirochaetota</taxon>
        <taxon>Spirochaetia</taxon>
        <taxon>Spirochaetales</taxon>
        <taxon>Breznakiellaceae</taxon>
        <taxon>Breznakiella</taxon>
    </lineage>
</organism>
<dbReference type="EMBL" id="CP067089">
    <property type="protein sequence ID" value="QQO09311.1"/>
    <property type="molecule type" value="Genomic_DNA"/>
</dbReference>
<dbReference type="Proteomes" id="UP000595917">
    <property type="component" value="Chromosome"/>
</dbReference>
<dbReference type="AlphaFoldDB" id="A0A7T7XN11"/>
<evidence type="ECO:0000313" key="2">
    <source>
        <dbReference type="EMBL" id="QQO09311.1"/>
    </source>
</evidence>
<evidence type="ECO:0000313" key="3">
    <source>
        <dbReference type="Proteomes" id="UP000595917"/>
    </source>
</evidence>
<gene>
    <name evidence="2" type="ORF">JFL75_20670</name>
</gene>
<keyword evidence="3" id="KW-1185">Reference proteome</keyword>
<sequence>MELVFLGTGTSHGIQGPRDPETAGLETAARLGDFNGLIIPVRRTISQKGQ</sequence>
<evidence type="ECO:0000256" key="1">
    <source>
        <dbReference type="SAM" id="MobiDB-lite"/>
    </source>
</evidence>